<feature type="transmembrane region" description="Helical" evidence="1">
    <location>
        <begin position="318"/>
        <end position="336"/>
    </location>
</feature>
<sequence>MSQISAEAYQKILAGVTSDPRMAEDNVSAPAAVTAKLSKVLLGLGAAGLLVTLIAGFAVDAKHAMASYLVAVGAVFAMTIGALILVMAFHLVNAGWCATVRRQFENLMSLAPVALVMLLPLIILELLFTKGALWEWLIPGIAEADPLIAGKTPYLNPAFFSLRFVLYLAILGFLTVRLRGYSLEQDRTGDRFLSARARFMSAWGTPLAAITIAFAGFDYFMSLQPHFFSTMWGVYIFAGGACACMGVIVITFALLRSAGRLEGLVTDEHFHDMGKLLFAFTCFWAYIGFSQYFLIWYANIPEETFWLLERTTGAWKGTSIFLAVGHFIVPFFFLLPRAIKRNPKLISIGAAWLIVMHVVDYVWIVRPILHHGDHAPTPMTWWIDIAAIVGVFGVFFGLYVARVGAGPLIPLKDPKLPESLAHKNYV</sequence>
<keyword evidence="1" id="KW-0472">Membrane</keyword>
<evidence type="ECO:0000256" key="1">
    <source>
        <dbReference type="SAM" id="Phobius"/>
    </source>
</evidence>
<gene>
    <name evidence="2" type="ORF">MNBD_PLANCTO03-2349</name>
</gene>
<evidence type="ECO:0000313" key="2">
    <source>
        <dbReference type="EMBL" id="VAX42119.1"/>
    </source>
</evidence>
<feature type="transmembrane region" description="Helical" evidence="1">
    <location>
        <begin position="199"/>
        <end position="220"/>
    </location>
</feature>
<reference evidence="2" key="1">
    <citation type="submission" date="2018-06" db="EMBL/GenBank/DDBJ databases">
        <authorList>
            <person name="Zhirakovskaya E."/>
        </authorList>
    </citation>
    <scope>NUCLEOTIDE SEQUENCE</scope>
</reference>
<organism evidence="2">
    <name type="scientific">hydrothermal vent metagenome</name>
    <dbReference type="NCBI Taxonomy" id="652676"/>
    <lineage>
        <taxon>unclassified sequences</taxon>
        <taxon>metagenomes</taxon>
        <taxon>ecological metagenomes</taxon>
    </lineage>
</organism>
<keyword evidence="1" id="KW-0812">Transmembrane</keyword>
<dbReference type="PANTHER" id="PTHR43044:SF1">
    <property type="entry name" value="QUINOL:CYTOCHROME C OXIDOREDUCTASE QUINONE-BINDING SUBUNIT 2"/>
    <property type="match status" value="1"/>
</dbReference>
<feature type="transmembrane region" description="Helical" evidence="1">
    <location>
        <begin position="381"/>
        <end position="401"/>
    </location>
</feature>
<keyword evidence="1" id="KW-1133">Transmembrane helix</keyword>
<dbReference type="EMBL" id="UOGK01000645">
    <property type="protein sequence ID" value="VAX42119.1"/>
    <property type="molecule type" value="Genomic_DNA"/>
</dbReference>
<accession>A0A3B1DI75</accession>
<name>A0A3B1DI75_9ZZZZ</name>
<dbReference type="PANTHER" id="PTHR43044">
    <property type="match status" value="1"/>
</dbReference>
<feature type="transmembrane region" description="Helical" evidence="1">
    <location>
        <begin position="232"/>
        <end position="255"/>
    </location>
</feature>
<feature type="transmembrane region" description="Helical" evidence="1">
    <location>
        <begin position="104"/>
        <end position="128"/>
    </location>
</feature>
<dbReference type="AlphaFoldDB" id="A0A3B1DI75"/>
<feature type="transmembrane region" description="Helical" evidence="1">
    <location>
        <begin position="160"/>
        <end position="178"/>
    </location>
</feature>
<feature type="transmembrane region" description="Helical" evidence="1">
    <location>
        <begin position="276"/>
        <end position="298"/>
    </location>
</feature>
<feature type="transmembrane region" description="Helical" evidence="1">
    <location>
        <begin position="65"/>
        <end position="92"/>
    </location>
</feature>
<feature type="transmembrane region" description="Helical" evidence="1">
    <location>
        <begin position="40"/>
        <end position="59"/>
    </location>
</feature>
<proteinExistence type="predicted"/>
<feature type="transmembrane region" description="Helical" evidence="1">
    <location>
        <begin position="348"/>
        <end position="369"/>
    </location>
</feature>
<evidence type="ECO:0008006" key="3">
    <source>
        <dbReference type="Google" id="ProtNLM"/>
    </source>
</evidence>
<protein>
    <recommendedName>
        <fullName evidence="3">Quinol:cytochrome C oxidoreductase</fullName>
    </recommendedName>
</protein>